<dbReference type="PIRSF" id="PIRSF006402">
    <property type="entry name" value="UCP006402_thioredoxin"/>
    <property type="match status" value="1"/>
</dbReference>
<protein>
    <submittedName>
        <fullName evidence="2">Thymidylate kinase</fullName>
        <ecNumber evidence="2">2.7.4.9</ecNumber>
    </submittedName>
</protein>
<dbReference type="SUPFAM" id="SSF52833">
    <property type="entry name" value="Thioredoxin-like"/>
    <property type="match status" value="1"/>
</dbReference>
<dbReference type="GO" id="GO:0004798">
    <property type="term" value="F:dTMP kinase activity"/>
    <property type="evidence" value="ECO:0007669"/>
    <property type="project" value="UniProtKB-EC"/>
</dbReference>
<dbReference type="GO" id="GO:0005975">
    <property type="term" value="P:carbohydrate metabolic process"/>
    <property type="evidence" value="ECO:0007669"/>
    <property type="project" value="InterPro"/>
</dbReference>
<keyword evidence="2" id="KW-0808">Transferase</keyword>
<gene>
    <name evidence="2" type="ORF">MNB_SV-6-880</name>
</gene>
<sequence>MKIVIAIVALIASLYSEDIYTNALINETSPYLKQHAHNPVDWYPWGKIAFDKAKREDKLIFVSIGYSTCHWCHVMEKESFTDIKIAQLLNRDYISIKVDREQFPHIDKKYQQIFSSATNRSGGWPLSLFLTPDREPLYISTYIPRYEGYGSIGMEKLLPYLSDIYHNKRDKMVELIDRYKRADTDIYRDTNESIHFEKKLIEKTISQIERSYDKINGGFANRPKFPESSKISLLLDIYRVSGEKRAFDMAKYSLEKMARSGLYDQIDGGFFRYTTDAEWQIPHFEKMLYTNAELISLYSDMYLLEPNPLYLKVIKESISQIDRDLMRDGLYLSASDADSDGEEGGYYIYNYTELMDTLKKGDFNASELSATLHYLGIEEDGNIDGELSHSHITSSQAPKRVDEVILYLRELRKNRTFPFVDEKINTAWNAMMIKALFRASRIDKRYIPIAKKRLKNLLTTLSKDGTLYHQTIADKKPTQIGILEDYSFVIDALIEAHQVTLDEKYLQRANDFAKRAIKLFYRNDRWYLSSDDIETLADIYDSLYTSPLSMMLHNLSLLALLEDDIDFSQIVDKSLDRYGRVLNSAPSYAPKLMSTLLLHKIGGLVIKSSRKNLEKYSKKISKIRYPFVYRKTQKESDYLACKIGSCFAYSKDIDGLISELERR</sequence>
<dbReference type="EC" id="2.7.4.9" evidence="2"/>
<dbReference type="SUPFAM" id="SSF48208">
    <property type="entry name" value="Six-hairpin glycosidases"/>
    <property type="match status" value="1"/>
</dbReference>
<evidence type="ECO:0000313" key="2">
    <source>
        <dbReference type="EMBL" id="SFV54263.1"/>
    </source>
</evidence>
<feature type="domain" description="Spermatogenesis-associated protein 20-like TRX" evidence="1">
    <location>
        <begin position="21"/>
        <end position="177"/>
    </location>
</feature>
<dbReference type="InterPro" id="IPR004879">
    <property type="entry name" value="Ssp411-like_TRX"/>
</dbReference>
<dbReference type="EMBL" id="FPHC01000032">
    <property type="protein sequence ID" value="SFV54263.1"/>
    <property type="molecule type" value="Genomic_DNA"/>
</dbReference>
<dbReference type="PANTHER" id="PTHR42899:SF1">
    <property type="entry name" value="SPERMATOGENESIS-ASSOCIATED PROTEIN 20"/>
    <property type="match status" value="1"/>
</dbReference>
<evidence type="ECO:0000259" key="1">
    <source>
        <dbReference type="Pfam" id="PF03190"/>
    </source>
</evidence>
<dbReference type="Pfam" id="PF03190">
    <property type="entry name" value="Thioredox_DsbH"/>
    <property type="match status" value="1"/>
</dbReference>
<reference evidence="2" key="1">
    <citation type="submission" date="2016-10" db="EMBL/GenBank/DDBJ databases">
        <authorList>
            <person name="de Groot N.N."/>
        </authorList>
    </citation>
    <scope>NUCLEOTIDE SEQUENCE</scope>
</reference>
<dbReference type="InterPro" id="IPR036249">
    <property type="entry name" value="Thioredoxin-like_sf"/>
</dbReference>
<dbReference type="InterPro" id="IPR008928">
    <property type="entry name" value="6-hairpin_glycosidase_sf"/>
</dbReference>
<dbReference type="PANTHER" id="PTHR42899">
    <property type="entry name" value="SPERMATOGENESIS-ASSOCIATED PROTEIN 20"/>
    <property type="match status" value="1"/>
</dbReference>
<name>A0A1W1BL79_9ZZZZ</name>
<dbReference type="Gene3D" id="3.40.30.10">
    <property type="entry name" value="Glutaredoxin"/>
    <property type="match status" value="1"/>
</dbReference>
<organism evidence="2">
    <name type="scientific">hydrothermal vent metagenome</name>
    <dbReference type="NCBI Taxonomy" id="652676"/>
    <lineage>
        <taxon>unclassified sequences</taxon>
        <taxon>metagenomes</taxon>
        <taxon>ecological metagenomes</taxon>
    </lineage>
</organism>
<accession>A0A1W1BL79</accession>
<dbReference type="AlphaFoldDB" id="A0A1W1BL79"/>
<keyword evidence="2" id="KW-0418">Kinase</keyword>
<proteinExistence type="predicted"/>
<dbReference type="InterPro" id="IPR024705">
    <property type="entry name" value="Ssp411"/>
</dbReference>
<dbReference type="CDD" id="cd02955">
    <property type="entry name" value="SSP411"/>
    <property type="match status" value="1"/>
</dbReference>